<dbReference type="Pfam" id="PF02120">
    <property type="entry name" value="Flg_hook"/>
    <property type="match status" value="1"/>
</dbReference>
<reference evidence="3 4" key="2">
    <citation type="journal article" date="2017" name="Genome Biol. Evol.">
        <title>Trajectories and Drivers of Genome Evolution in Surface-Associated Marine Phaeobacter.</title>
        <authorList>
            <person name="Freese H.M."/>
            <person name="Sikorski J."/>
            <person name="Bunk B."/>
            <person name="Scheuner C."/>
            <person name="Meier-Kolthoff J.P."/>
            <person name="Sproer C."/>
            <person name="Gram L."/>
            <person name="Overmann J."/>
        </authorList>
    </citation>
    <scope>NUCLEOTIDE SEQUENCE [LARGE SCALE GENOMIC DNA]</scope>
    <source>
        <strain evidence="3 4">P88</strain>
    </source>
</reference>
<gene>
    <name evidence="3" type="ORF">PhaeoP88_03687</name>
</gene>
<organism evidence="3 4">
    <name type="scientific">Phaeobacter inhibens</name>
    <dbReference type="NCBI Taxonomy" id="221822"/>
    <lineage>
        <taxon>Bacteria</taxon>
        <taxon>Pseudomonadati</taxon>
        <taxon>Pseudomonadota</taxon>
        <taxon>Alphaproteobacteria</taxon>
        <taxon>Rhodobacterales</taxon>
        <taxon>Roseobacteraceae</taxon>
        <taxon>Phaeobacter</taxon>
    </lineage>
</organism>
<dbReference type="CDD" id="cd17470">
    <property type="entry name" value="T3SS_Flik_C"/>
    <property type="match status" value="1"/>
</dbReference>
<dbReference type="InterPro" id="IPR038610">
    <property type="entry name" value="FliK-like_C_sf"/>
</dbReference>
<feature type="compositionally biased region" description="Basic and acidic residues" evidence="1">
    <location>
        <begin position="120"/>
        <end position="133"/>
    </location>
</feature>
<feature type="compositionally biased region" description="Polar residues" evidence="1">
    <location>
        <begin position="515"/>
        <end position="535"/>
    </location>
</feature>
<evidence type="ECO:0000259" key="2">
    <source>
        <dbReference type="Pfam" id="PF02120"/>
    </source>
</evidence>
<feature type="compositionally biased region" description="Basic and acidic residues" evidence="1">
    <location>
        <begin position="333"/>
        <end position="346"/>
    </location>
</feature>
<feature type="compositionally biased region" description="Polar residues" evidence="1">
    <location>
        <begin position="41"/>
        <end position="53"/>
    </location>
</feature>
<feature type="compositionally biased region" description="Polar residues" evidence="1">
    <location>
        <begin position="249"/>
        <end position="261"/>
    </location>
</feature>
<feature type="region of interest" description="Disordered" evidence="1">
    <location>
        <begin position="1"/>
        <end position="353"/>
    </location>
</feature>
<reference evidence="3 4" key="1">
    <citation type="journal article" date="2017" name="Front. Microbiol.">
        <title>Phaeobacter piscinae sp. nov., a species of the Roseobacter group and potential aquaculture probiont.</title>
        <authorList>
            <person name="Sonnenschein E.C."/>
            <person name="Phippen C.B.W."/>
            <person name="Nielsen K.F."/>
            <person name="Mateiu R.V."/>
            <person name="Melchiorsen J."/>
            <person name="Gram L."/>
            <person name="Overmann J."/>
            <person name="Freese H.M."/>
        </authorList>
    </citation>
    <scope>NUCLEOTIDE SEQUENCE [LARGE SCALE GENOMIC DNA]</scope>
    <source>
        <strain evidence="3 4">P88</strain>
    </source>
</reference>
<feature type="compositionally biased region" description="Low complexity" evidence="1">
    <location>
        <begin position="285"/>
        <end position="297"/>
    </location>
</feature>
<dbReference type="Gene3D" id="3.30.750.140">
    <property type="match status" value="1"/>
</dbReference>
<name>A0A2I7KEH6_9RHOB</name>
<dbReference type="InterPro" id="IPR021136">
    <property type="entry name" value="Flagellar_hook_control-like_C"/>
</dbReference>
<keyword evidence="3" id="KW-0966">Cell projection</keyword>
<dbReference type="EMBL" id="CP010725">
    <property type="protein sequence ID" value="AUR01003.1"/>
    <property type="molecule type" value="Genomic_DNA"/>
</dbReference>
<proteinExistence type="predicted"/>
<feature type="domain" description="Flagellar hook-length control protein-like C-terminal" evidence="2">
    <location>
        <begin position="447"/>
        <end position="522"/>
    </location>
</feature>
<evidence type="ECO:0000256" key="1">
    <source>
        <dbReference type="SAM" id="MobiDB-lite"/>
    </source>
</evidence>
<evidence type="ECO:0000313" key="3">
    <source>
        <dbReference type="EMBL" id="AUR01003.1"/>
    </source>
</evidence>
<sequence length="567" mass="57912">MFINALTNPTSGGAQGSEKIQQGESAKSRNGASFDAVMAETANSSDDAGTDVTQVEEVPEQQASSAGASEKANQTTHDGEVEPTTGEDPQDPLDQATTEEVLADQDALAVPTQLNVNVAEQKRIDKGHRDGASAEKAASQAAALSHPSVEGVKATAEGNSPADGSPDGPAVAPSAASDVEITIKDGLPSDAKSEGAKTDPANAQKALSETGGVPQRMVKDAEGQSTRGLRSDSAAVETKAAGDVAVDARQTTVEANGTTSGPKGRIVQTDAVSNHGANSQPEVKSAGASETAAAQAETVKDAAKPSVSAQTQLVQQATPTASPSPLDGATSPVREKLESRRAEVEQMRAPTPTQTAAMLPKGTYSVASFGLGAGALTAAMPISTSAFAIDPALSAEAGSSAASGGSAGLELPGLSQLLTEATVSPGTVHKPETPRLIANQMAEALAMKGERNVDVALNPKELGHVNMRVSVTETGVSVMIQTERAETGDLMRRHINELADEFKRMGFEDISFQFSGDEASNQSGGRGEANTQAGRSTGHGDEDLADLSAEPMTQSLNLGEVGLDMRI</sequence>
<accession>A0A2I7KEH6</accession>
<feature type="region of interest" description="Disordered" evidence="1">
    <location>
        <begin position="515"/>
        <end position="567"/>
    </location>
</feature>
<protein>
    <submittedName>
        <fullName evidence="3">Putative flagellar hook-length control protein</fullName>
    </submittedName>
</protein>
<feature type="compositionally biased region" description="Low complexity" evidence="1">
    <location>
        <begin position="134"/>
        <end position="148"/>
    </location>
</feature>
<keyword evidence="3" id="KW-0969">Cilium</keyword>
<dbReference type="AlphaFoldDB" id="A0A2I7KEH6"/>
<evidence type="ECO:0000313" key="4">
    <source>
        <dbReference type="Proteomes" id="UP000236447"/>
    </source>
</evidence>
<feature type="compositionally biased region" description="Polar residues" evidence="1">
    <location>
        <begin position="61"/>
        <end position="76"/>
    </location>
</feature>
<dbReference type="RefSeq" id="WP_102884254.1">
    <property type="nucleotide sequence ID" value="NZ_CP010725.1"/>
</dbReference>
<feature type="compositionally biased region" description="Polar residues" evidence="1">
    <location>
        <begin position="270"/>
        <end position="282"/>
    </location>
</feature>
<feature type="compositionally biased region" description="Polar residues" evidence="1">
    <location>
        <begin position="307"/>
        <end position="323"/>
    </location>
</feature>
<keyword evidence="3" id="KW-0282">Flagellum</keyword>
<feature type="compositionally biased region" description="Polar residues" evidence="1">
    <location>
        <begin position="1"/>
        <end position="31"/>
    </location>
</feature>
<dbReference type="Proteomes" id="UP000236447">
    <property type="component" value="Chromosome"/>
</dbReference>